<accession>A0A1M5JC84</accession>
<keyword evidence="2" id="KW-1185">Reference proteome</keyword>
<sequence>MIEQESFKVVIETKLYGQEDINQIKNHWQAFGNENKQIFLLINKEKVPHTYHQEIINELNDFNDTYDKEIIFASITFKEICSFFKEILQEYDLEMRALIDDYEAFCRESNLLDNFDTKIRVVLTGKTLQKNLEYRLYFHPRDRGYQNTRYLGLYQNKSIRAIGEVCCVVDVEYDERNDEFLLFDIIEGQPTENLEDNIRKLTLEAKEKYGYPEDEPRRFFVVKQYVKTNYKKASKGGLMGSRYIDLIDIEGYKEDMDLQDIANLLDGKEWNI</sequence>
<gene>
    <name evidence="1" type="ORF">SAMN05216225_102913</name>
</gene>
<evidence type="ECO:0000313" key="2">
    <source>
        <dbReference type="Proteomes" id="UP000183988"/>
    </source>
</evidence>
<evidence type="ECO:0000313" key="1">
    <source>
        <dbReference type="EMBL" id="SHG37593.1"/>
    </source>
</evidence>
<dbReference type="OrthoDB" id="6396118at2"/>
<proteinExistence type="predicted"/>
<dbReference type="AlphaFoldDB" id="A0A1M5JC84"/>
<name>A0A1M5JC84_9BACI</name>
<dbReference type="RefSeq" id="WP_072891087.1">
    <property type="nucleotide sequence ID" value="NZ_FQVW01000029.1"/>
</dbReference>
<dbReference type="STRING" id="930117.SAMN05216225_102913"/>
<reference evidence="1 2" key="1">
    <citation type="submission" date="2016-11" db="EMBL/GenBank/DDBJ databases">
        <authorList>
            <person name="Jaros S."/>
            <person name="Januszkiewicz K."/>
            <person name="Wedrychowicz H."/>
        </authorList>
    </citation>
    <scope>NUCLEOTIDE SEQUENCE [LARGE SCALE GENOMIC DNA]</scope>
    <source>
        <strain evidence="1 2">IBRC-M 10683</strain>
    </source>
</reference>
<protein>
    <submittedName>
        <fullName evidence="1">Uncharacterized protein</fullName>
    </submittedName>
</protein>
<dbReference type="EMBL" id="FQVW01000029">
    <property type="protein sequence ID" value="SHG37593.1"/>
    <property type="molecule type" value="Genomic_DNA"/>
</dbReference>
<dbReference type="Proteomes" id="UP000183988">
    <property type="component" value="Unassembled WGS sequence"/>
</dbReference>
<organism evidence="1 2">
    <name type="scientific">Ornithinibacillus halophilus</name>
    <dbReference type="NCBI Taxonomy" id="930117"/>
    <lineage>
        <taxon>Bacteria</taxon>
        <taxon>Bacillati</taxon>
        <taxon>Bacillota</taxon>
        <taxon>Bacilli</taxon>
        <taxon>Bacillales</taxon>
        <taxon>Bacillaceae</taxon>
        <taxon>Ornithinibacillus</taxon>
    </lineage>
</organism>